<dbReference type="PRINTS" id="PR00834">
    <property type="entry name" value="PROTEASES2C"/>
</dbReference>
<dbReference type="Pfam" id="PF13365">
    <property type="entry name" value="Trypsin_2"/>
    <property type="match status" value="1"/>
</dbReference>
<evidence type="ECO:0000313" key="5">
    <source>
        <dbReference type="EMBL" id="MBO8482350.1"/>
    </source>
</evidence>
<dbReference type="PROSITE" id="PS50106">
    <property type="entry name" value="PDZ"/>
    <property type="match status" value="1"/>
</dbReference>
<dbReference type="GO" id="GO:0006508">
    <property type="term" value="P:proteolysis"/>
    <property type="evidence" value="ECO:0007669"/>
    <property type="project" value="UniProtKB-KW"/>
</dbReference>
<evidence type="ECO:0000259" key="4">
    <source>
        <dbReference type="PROSITE" id="PS50106"/>
    </source>
</evidence>
<dbReference type="PANTHER" id="PTHR22939:SF129">
    <property type="entry name" value="SERINE PROTEASE HTRA2, MITOCHONDRIAL"/>
    <property type="match status" value="1"/>
</dbReference>
<protein>
    <submittedName>
        <fullName evidence="5">Trypsin-like peptidase domain-containing protein</fullName>
    </submittedName>
</protein>
<keyword evidence="2" id="KW-0645">Protease</keyword>
<dbReference type="GO" id="GO:0004252">
    <property type="term" value="F:serine-type endopeptidase activity"/>
    <property type="evidence" value="ECO:0007669"/>
    <property type="project" value="InterPro"/>
</dbReference>
<dbReference type="InterPro" id="IPR009003">
    <property type="entry name" value="Peptidase_S1_PA"/>
</dbReference>
<accession>A0A9D9J2D1</accession>
<name>A0A9D9J2D1_9BACT</name>
<comment type="similarity">
    <text evidence="1">Belongs to the peptidase S1C family.</text>
</comment>
<evidence type="ECO:0000256" key="2">
    <source>
        <dbReference type="ARBA" id="ARBA00022670"/>
    </source>
</evidence>
<keyword evidence="3" id="KW-0378">Hydrolase</keyword>
<dbReference type="Gene3D" id="2.40.10.120">
    <property type="match status" value="1"/>
</dbReference>
<evidence type="ECO:0000256" key="3">
    <source>
        <dbReference type="ARBA" id="ARBA00022801"/>
    </source>
</evidence>
<comment type="caution">
    <text evidence="5">The sequence shown here is derived from an EMBL/GenBank/DDBJ whole genome shotgun (WGS) entry which is preliminary data.</text>
</comment>
<dbReference type="PANTHER" id="PTHR22939">
    <property type="entry name" value="SERINE PROTEASE FAMILY S1C HTRA-RELATED"/>
    <property type="match status" value="1"/>
</dbReference>
<dbReference type="Gene3D" id="2.30.42.10">
    <property type="match status" value="1"/>
</dbReference>
<evidence type="ECO:0000256" key="1">
    <source>
        <dbReference type="ARBA" id="ARBA00010541"/>
    </source>
</evidence>
<proteinExistence type="inferred from homology"/>
<dbReference type="InterPro" id="IPR001478">
    <property type="entry name" value="PDZ"/>
</dbReference>
<dbReference type="SMART" id="SM00228">
    <property type="entry name" value="PDZ"/>
    <property type="match status" value="1"/>
</dbReference>
<dbReference type="InterPro" id="IPR036034">
    <property type="entry name" value="PDZ_sf"/>
</dbReference>
<dbReference type="SUPFAM" id="SSF50494">
    <property type="entry name" value="Trypsin-like serine proteases"/>
    <property type="match status" value="1"/>
</dbReference>
<dbReference type="InterPro" id="IPR001940">
    <property type="entry name" value="Peptidase_S1C"/>
</dbReference>
<dbReference type="Proteomes" id="UP000823772">
    <property type="component" value="Unassembled WGS sequence"/>
</dbReference>
<evidence type="ECO:0000313" key="6">
    <source>
        <dbReference type="Proteomes" id="UP000823772"/>
    </source>
</evidence>
<dbReference type="AlphaFoldDB" id="A0A9D9J2D1"/>
<sequence>MKRNYILVIVLAIVFGAAAAYFTTDRMLKKSADRISVVRNDSSGITRSVNLSADDYPDFTFAAESAVEAVVSVTVVKRSETYVPSGILGLFFGYGQTVPREQIGSGSGVIITPDGYILTNNHVVEGATEIEVTMNDNTTYSADLIGTDPATDVAVIKVDGESLPTIPVADSDNLRIGEWVLAIGSPYQLQSTITAGIVSAKGRKMPNYTGEFKIESFIQTDAAVNPGNSGGALVDKTGALVGINTAIISETGAYSGYSFAIPSNMAMEVADDIIQYGSVHRASLGIVMQNIDKNFSSQLKLSSEDGVYITGVVPGGNADKAGIRAGDVLLKIGSEPARDAEAVRELISSYRQGEKVDVTVSRRGRELVMEVVFAER</sequence>
<reference evidence="5" key="1">
    <citation type="submission" date="2020-10" db="EMBL/GenBank/DDBJ databases">
        <authorList>
            <person name="Gilroy R."/>
        </authorList>
    </citation>
    <scope>NUCLEOTIDE SEQUENCE</scope>
    <source>
        <strain evidence="5">B3-2255</strain>
    </source>
</reference>
<dbReference type="SUPFAM" id="SSF50156">
    <property type="entry name" value="PDZ domain-like"/>
    <property type="match status" value="1"/>
</dbReference>
<dbReference type="Pfam" id="PF17820">
    <property type="entry name" value="PDZ_6"/>
    <property type="match status" value="1"/>
</dbReference>
<feature type="domain" description="PDZ" evidence="4">
    <location>
        <begin position="273"/>
        <end position="364"/>
    </location>
</feature>
<dbReference type="InterPro" id="IPR041489">
    <property type="entry name" value="PDZ_6"/>
</dbReference>
<dbReference type="EMBL" id="JADILY010000154">
    <property type="protein sequence ID" value="MBO8482350.1"/>
    <property type="molecule type" value="Genomic_DNA"/>
</dbReference>
<reference evidence="5" key="2">
    <citation type="journal article" date="2021" name="PeerJ">
        <title>Extensive microbial diversity within the chicken gut microbiome revealed by metagenomics and culture.</title>
        <authorList>
            <person name="Gilroy R."/>
            <person name="Ravi A."/>
            <person name="Getino M."/>
            <person name="Pursley I."/>
            <person name="Horton D.L."/>
            <person name="Alikhan N.F."/>
            <person name="Baker D."/>
            <person name="Gharbi K."/>
            <person name="Hall N."/>
            <person name="Watson M."/>
            <person name="Adriaenssens E.M."/>
            <person name="Foster-Nyarko E."/>
            <person name="Jarju S."/>
            <person name="Secka A."/>
            <person name="Antonio M."/>
            <person name="Oren A."/>
            <person name="Chaudhuri R.R."/>
            <person name="La Ragione R."/>
            <person name="Hildebrand F."/>
            <person name="Pallen M.J."/>
        </authorList>
    </citation>
    <scope>NUCLEOTIDE SEQUENCE</scope>
    <source>
        <strain evidence="5">B3-2255</strain>
    </source>
</reference>
<organism evidence="5 6">
    <name type="scientific">Candidatus Merdivivens faecigallinarum</name>
    <dbReference type="NCBI Taxonomy" id="2840871"/>
    <lineage>
        <taxon>Bacteria</taxon>
        <taxon>Pseudomonadati</taxon>
        <taxon>Bacteroidota</taxon>
        <taxon>Bacteroidia</taxon>
        <taxon>Bacteroidales</taxon>
        <taxon>Muribaculaceae</taxon>
        <taxon>Muribaculaceae incertae sedis</taxon>
        <taxon>Candidatus Merdivivens</taxon>
    </lineage>
</organism>
<gene>
    <name evidence="5" type="ORF">IAC87_07415</name>
</gene>